<dbReference type="Gene3D" id="2.60.120.620">
    <property type="entry name" value="q2cbj1_9rhob like domain"/>
    <property type="match status" value="1"/>
</dbReference>
<sequence length="44" mass="5078">MVCFDNLLADGTPDPDSLHAGLPVDAGSKWLGTLWFRQRRYRDW</sequence>
<dbReference type="HOGENOM" id="CLU_3241462_0_0_6"/>
<accession>A0A0H2XB42</accession>
<proteinExistence type="predicted"/>
<dbReference type="KEGG" id="xcb:XC_2940"/>
<organism evidence="1 2">
    <name type="scientific">Xanthomonas campestris pv. campestris (strain 8004)</name>
    <dbReference type="NCBI Taxonomy" id="314565"/>
    <lineage>
        <taxon>Bacteria</taxon>
        <taxon>Pseudomonadati</taxon>
        <taxon>Pseudomonadota</taxon>
        <taxon>Gammaproteobacteria</taxon>
        <taxon>Lysobacterales</taxon>
        <taxon>Lysobacteraceae</taxon>
        <taxon>Xanthomonas</taxon>
    </lineage>
</organism>
<dbReference type="AlphaFoldDB" id="A0A0H2XB42"/>
<dbReference type="EMBL" id="CP000050">
    <property type="protein sequence ID" value="AAY49988.1"/>
    <property type="molecule type" value="Genomic_DNA"/>
</dbReference>
<dbReference type="Proteomes" id="UP000000420">
    <property type="component" value="Chromosome"/>
</dbReference>
<protein>
    <recommendedName>
        <fullName evidence="3">Prolyl 4-hydroxylase alpha subunit Fe(2+) 2OG dioxygenase domain-containing protein</fullName>
    </recommendedName>
</protein>
<reference evidence="1 2" key="1">
    <citation type="journal article" date="2005" name="Genome Res.">
        <title>Comparative and functional genomic analyses of the pathogenicity of phytopathogen Xanthomonas campestris pv. campestris.</title>
        <authorList>
            <person name="Qian W."/>
            <person name="Jia Y."/>
            <person name="Ren S.X."/>
            <person name="He Y.Q."/>
            <person name="Feng J.X."/>
            <person name="Lu L.F."/>
            <person name="Sun Q."/>
            <person name="Ying G."/>
            <person name="Tang D.J."/>
            <person name="Tang H."/>
            <person name="Wu W."/>
            <person name="Hao P."/>
            <person name="Wang L."/>
            <person name="Jiang B.L."/>
            <person name="Zeng S."/>
            <person name="Gu W.Y."/>
            <person name="Lu G."/>
            <person name="Rong L."/>
            <person name="Tian Y."/>
            <person name="Yao Z."/>
            <person name="Fu G."/>
            <person name="Chen B."/>
            <person name="Fang R."/>
            <person name="Qiang B."/>
            <person name="Chen Z."/>
            <person name="Zhao G.P."/>
            <person name="Tang J.L."/>
            <person name="He C."/>
        </authorList>
    </citation>
    <scope>NUCLEOTIDE SEQUENCE [LARGE SCALE GENOMIC DNA]</scope>
    <source>
        <strain evidence="1 2">8004</strain>
    </source>
</reference>
<evidence type="ECO:0008006" key="3">
    <source>
        <dbReference type="Google" id="ProtNLM"/>
    </source>
</evidence>
<gene>
    <name evidence="1" type="ordered locus">XC_2940</name>
</gene>
<name>A0A0H2XB42_XANC8</name>
<evidence type="ECO:0000313" key="1">
    <source>
        <dbReference type="EMBL" id="AAY49988.1"/>
    </source>
</evidence>
<evidence type="ECO:0000313" key="2">
    <source>
        <dbReference type="Proteomes" id="UP000000420"/>
    </source>
</evidence>